<dbReference type="Proteomes" id="UP000043699">
    <property type="component" value="Unassembled WGS sequence"/>
</dbReference>
<dbReference type="SUPFAM" id="SSF64288">
    <property type="entry name" value="Chorismate lyase-like"/>
    <property type="match status" value="1"/>
</dbReference>
<gene>
    <name evidence="5" type="primary">yvoA_2</name>
    <name evidence="5" type="ORF">BN1080_02923</name>
</gene>
<dbReference type="Gene3D" id="3.40.1410.10">
    <property type="entry name" value="Chorismate lyase-like"/>
    <property type="match status" value="1"/>
</dbReference>
<keyword evidence="3" id="KW-0804">Transcription</keyword>
<dbReference type="InterPro" id="IPR000524">
    <property type="entry name" value="Tscrpt_reg_HTH_GntR"/>
</dbReference>
<dbReference type="GO" id="GO:0003677">
    <property type="term" value="F:DNA binding"/>
    <property type="evidence" value="ECO:0007669"/>
    <property type="project" value="UniProtKB-KW"/>
</dbReference>
<evidence type="ECO:0000256" key="1">
    <source>
        <dbReference type="ARBA" id="ARBA00023015"/>
    </source>
</evidence>
<dbReference type="GO" id="GO:0045892">
    <property type="term" value="P:negative regulation of DNA-templated transcription"/>
    <property type="evidence" value="ECO:0007669"/>
    <property type="project" value="TreeGrafter"/>
</dbReference>
<keyword evidence="1" id="KW-0805">Transcription regulation</keyword>
<dbReference type="AlphaFoldDB" id="A0A098ERJ1"/>
<proteinExistence type="predicted"/>
<evidence type="ECO:0000256" key="2">
    <source>
        <dbReference type="ARBA" id="ARBA00023125"/>
    </source>
</evidence>
<dbReference type="Pfam" id="PF00392">
    <property type="entry name" value="GntR"/>
    <property type="match status" value="1"/>
</dbReference>
<accession>A0A098ERJ1</accession>
<keyword evidence="2" id="KW-0238">DNA-binding</keyword>
<dbReference type="STRING" id="1499687.BN1080_02923"/>
<dbReference type="Gene3D" id="1.10.10.10">
    <property type="entry name" value="Winged helix-like DNA-binding domain superfamily/Winged helix DNA-binding domain"/>
    <property type="match status" value="1"/>
</dbReference>
<dbReference type="InterPro" id="IPR036390">
    <property type="entry name" value="WH_DNA-bd_sf"/>
</dbReference>
<dbReference type="PRINTS" id="PR00035">
    <property type="entry name" value="HTHGNTR"/>
</dbReference>
<protein>
    <submittedName>
        <fullName evidence="5">HTH-type transcriptional repressor YvoA</fullName>
    </submittedName>
</protein>
<evidence type="ECO:0000313" key="6">
    <source>
        <dbReference type="Proteomes" id="UP000043699"/>
    </source>
</evidence>
<dbReference type="PANTHER" id="PTHR44846">
    <property type="entry name" value="MANNOSYL-D-GLYCERATE TRANSPORT/METABOLISM SYSTEM REPRESSOR MNGR-RELATED"/>
    <property type="match status" value="1"/>
</dbReference>
<organism evidence="5 6">
    <name type="scientific">Planococcus massiliensis</name>
    <dbReference type="NCBI Taxonomy" id="1499687"/>
    <lineage>
        <taxon>Bacteria</taxon>
        <taxon>Bacillati</taxon>
        <taxon>Bacillota</taxon>
        <taxon>Bacilli</taxon>
        <taxon>Bacillales</taxon>
        <taxon>Caryophanaceae</taxon>
        <taxon>Planococcus</taxon>
    </lineage>
</organism>
<evidence type="ECO:0000313" key="5">
    <source>
        <dbReference type="EMBL" id="CEG23916.1"/>
    </source>
</evidence>
<dbReference type="EMBL" id="CCXS01000001">
    <property type="protein sequence ID" value="CEG23916.1"/>
    <property type="molecule type" value="Genomic_DNA"/>
</dbReference>
<dbReference type="PANTHER" id="PTHR44846:SF1">
    <property type="entry name" value="MANNOSYL-D-GLYCERATE TRANSPORT_METABOLISM SYSTEM REPRESSOR MNGR-RELATED"/>
    <property type="match status" value="1"/>
</dbReference>
<dbReference type="InterPro" id="IPR050679">
    <property type="entry name" value="Bact_HTH_transcr_reg"/>
</dbReference>
<keyword evidence="6" id="KW-1185">Reference proteome</keyword>
<dbReference type="InterPro" id="IPR028978">
    <property type="entry name" value="Chorismate_lyase_/UTRA_dom_sf"/>
</dbReference>
<dbReference type="FunFam" id="1.10.10.10:FF:000079">
    <property type="entry name" value="GntR family transcriptional regulator"/>
    <property type="match status" value="1"/>
</dbReference>
<dbReference type="GO" id="GO:0003700">
    <property type="term" value="F:DNA-binding transcription factor activity"/>
    <property type="evidence" value="ECO:0007669"/>
    <property type="project" value="InterPro"/>
</dbReference>
<dbReference type="InterPro" id="IPR036388">
    <property type="entry name" value="WH-like_DNA-bd_sf"/>
</dbReference>
<dbReference type="PROSITE" id="PS50949">
    <property type="entry name" value="HTH_GNTR"/>
    <property type="match status" value="1"/>
</dbReference>
<dbReference type="SUPFAM" id="SSF46785">
    <property type="entry name" value="Winged helix' DNA-binding domain"/>
    <property type="match status" value="1"/>
</dbReference>
<dbReference type="CDD" id="cd07377">
    <property type="entry name" value="WHTH_GntR"/>
    <property type="match status" value="1"/>
</dbReference>
<dbReference type="SMART" id="SM00345">
    <property type="entry name" value="HTH_GNTR"/>
    <property type="match status" value="1"/>
</dbReference>
<dbReference type="Pfam" id="PF07702">
    <property type="entry name" value="UTRA"/>
    <property type="match status" value="1"/>
</dbReference>
<dbReference type="SMART" id="SM00866">
    <property type="entry name" value="UTRA"/>
    <property type="match status" value="1"/>
</dbReference>
<evidence type="ECO:0000256" key="3">
    <source>
        <dbReference type="ARBA" id="ARBA00023163"/>
    </source>
</evidence>
<name>A0A098ERJ1_9BACL</name>
<reference evidence="5 6" key="1">
    <citation type="submission" date="2014-09" db="EMBL/GenBank/DDBJ databases">
        <authorList>
            <person name="Urmite Genomes Urmite Genomes"/>
        </authorList>
    </citation>
    <scope>NUCLEOTIDE SEQUENCE [LARGE SCALE GENOMIC DNA]</scope>
    <source>
        <strain evidence="5 6">ES2</strain>
    </source>
</reference>
<evidence type="ECO:0000259" key="4">
    <source>
        <dbReference type="PROSITE" id="PS50949"/>
    </source>
</evidence>
<sequence length="242" mass="27287">MNELLDKQSPIPIYIQIEEQLRARISAGEFEAGAAIPSERELTESFGVSRMTLRQAVTNLVNDGLLYREKGRGTFVAIPKVEQPLTGLTSFTEDMKARGMTPSNQLIEFKEIDPEPDVAGELGLQSGEKVFSFKRIRYADDKPMAIERTFLPVKLFPGLTEEALKGSLYSIIEEQQLRISHASQRMEAALVKKEDAELLKIGMPSPVLCIERLSYLGNGSPFELVRSIYRADRYKFITDIKR</sequence>
<dbReference type="InterPro" id="IPR011663">
    <property type="entry name" value="UTRA"/>
</dbReference>
<feature type="domain" description="HTH gntR-type" evidence="4">
    <location>
        <begin position="11"/>
        <end position="79"/>
    </location>
</feature>